<dbReference type="InterPro" id="IPR025369">
    <property type="entry name" value="DUF4274"/>
</dbReference>
<comment type="caution">
    <text evidence="2">The sequence shown here is derived from an EMBL/GenBank/DDBJ whole genome shotgun (WGS) entry which is preliminary data.</text>
</comment>
<organism evidence="2 3">
    <name type="scientific">Rubripirellula obstinata</name>
    <dbReference type="NCBI Taxonomy" id="406547"/>
    <lineage>
        <taxon>Bacteria</taxon>
        <taxon>Pseudomonadati</taxon>
        <taxon>Planctomycetota</taxon>
        <taxon>Planctomycetia</taxon>
        <taxon>Pirellulales</taxon>
        <taxon>Pirellulaceae</taxon>
        <taxon>Rubripirellula</taxon>
    </lineage>
</organism>
<keyword evidence="3" id="KW-1185">Reference proteome</keyword>
<accession>A0A5B1CCK4</accession>
<sequence length="234" mass="26817">MVTHGDEVRADGPHRNGALRITIACTGVAAAHFSLCLHVKSRHLGDAYRYPTSNAELKQMAISQKRQQEIIDLATEGVPPDTPEELWNNVAALEQLIRTADRRRNAWLRATRKPGELQLFAENFTWDNPKPLQLLVANPGCDAGTMLYLFWYGCAEDYYFQFNTLKEIDGGHDREVFRLLRQIERRIVNGDYTSGRLYFDPTPRVSMSDRRDEFARQIPDVLYRPIGRKPKRGG</sequence>
<dbReference type="Proteomes" id="UP000322699">
    <property type="component" value="Unassembled WGS sequence"/>
</dbReference>
<evidence type="ECO:0000313" key="3">
    <source>
        <dbReference type="Proteomes" id="UP000322699"/>
    </source>
</evidence>
<evidence type="ECO:0000259" key="1">
    <source>
        <dbReference type="Pfam" id="PF14096"/>
    </source>
</evidence>
<evidence type="ECO:0000313" key="2">
    <source>
        <dbReference type="EMBL" id="KAA1257074.1"/>
    </source>
</evidence>
<dbReference type="EMBL" id="VRLW01000005">
    <property type="protein sequence ID" value="KAA1257074.1"/>
    <property type="molecule type" value="Genomic_DNA"/>
</dbReference>
<gene>
    <name evidence="2" type="ORF">LF1_56360</name>
</gene>
<dbReference type="Pfam" id="PF14096">
    <property type="entry name" value="DUF4274"/>
    <property type="match status" value="1"/>
</dbReference>
<proteinExistence type="predicted"/>
<protein>
    <recommendedName>
        <fullName evidence="1">DUF4274 domain-containing protein</fullName>
    </recommendedName>
</protein>
<reference evidence="2 3" key="1">
    <citation type="submission" date="2019-08" db="EMBL/GenBank/DDBJ databases">
        <title>Deep-cultivation of Planctomycetes and their phenomic and genomic characterization uncovers novel biology.</title>
        <authorList>
            <person name="Wiegand S."/>
            <person name="Jogler M."/>
            <person name="Boedeker C."/>
            <person name="Pinto D."/>
            <person name="Vollmers J."/>
            <person name="Rivas-Marin E."/>
            <person name="Kohn T."/>
            <person name="Peeters S.H."/>
            <person name="Heuer A."/>
            <person name="Rast P."/>
            <person name="Oberbeckmann S."/>
            <person name="Bunk B."/>
            <person name="Jeske O."/>
            <person name="Meyerdierks A."/>
            <person name="Storesund J.E."/>
            <person name="Kallscheuer N."/>
            <person name="Luecker S."/>
            <person name="Lage O.M."/>
            <person name="Pohl T."/>
            <person name="Merkel B.J."/>
            <person name="Hornburger P."/>
            <person name="Mueller R.-W."/>
            <person name="Bruemmer F."/>
            <person name="Labrenz M."/>
            <person name="Spormann A.M."/>
            <person name="Op Den Camp H."/>
            <person name="Overmann J."/>
            <person name="Amann R."/>
            <person name="Jetten M.S.M."/>
            <person name="Mascher T."/>
            <person name="Medema M.H."/>
            <person name="Devos D.P."/>
            <person name="Kaster A.-K."/>
            <person name="Ovreas L."/>
            <person name="Rohde M."/>
            <person name="Galperin M.Y."/>
            <person name="Jogler C."/>
        </authorList>
    </citation>
    <scope>NUCLEOTIDE SEQUENCE [LARGE SCALE GENOMIC DNA]</scope>
    <source>
        <strain evidence="2 3">LF1</strain>
    </source>
</reference>
<name>A0A5B1CCK4_9BACT</name>
<dbReference type="AlphaFoldDB" id="A0A5B1CCK4"/>
<feature type="domain" description="DUF4274" evidence="1">
    <location>
        <begin position="113"/>
        <end position="187"/>
    </location>
</feature>